<dbReference type="OrthoDB" id="5103199at2759"/>
<dbReference type="Proteomes" id="UP000536711">
    <property type="component" value="Unassembled WGS sequence"/>
</dbReference>
<dbReference type="AlphaFoldDB" id="A0A8H4JFU5"/>
<evidence type="ECO:0000313" key="2">
    <source>
        <dbReference type="Proteomes" id="UP000536711"/>
    </source>
</evidence>
<name>A0A8H4JFU5_9HYPO</name>
<reference evidence="1 2" key="1">
    <citation type="submission" date="2020-01" db="EMBL/GenBank/DDBJ databases">
        <title>Identification and distribution of gene clusters putatively required for synthesis of sphingolipid metabolism inhibitors in phylogenetically diverse species of the filamentous fungus Fusarium.</title>
        <authorList>
            <person name="Kim H.-S."/>
            <person name="Busman M."/>
            <person name="Brown D.W."/>
            <person name="Divon H."/>
            <person name="Uhlig S."/>
            <person name="Proctor R.H."/>
        </authorList>
    </citation>
    <scope>NUCLEOTIDE SEQUENCE [LARGE SCALE GENOMIC DNA]</scope>
    <source>
        <strain evidence="1 2">NRRL 13308</strain>
    </source>
</reference>
<protein>
    <submittedName>
        <fullName evidence="1">Uncharacterized protein</fullName>
    </submittedName>
</protein>
<dbReference type="EMBL" id="JAADJF010000326">
    <property type="protein sequence ID" value="KAF4423793.1"/>
    <property type="molecule type" value="Genomic_DNA"/>
</dbReference>
<evidence type="ECO:0000313" key="1">
    <source>
        <dbReference type="EMBL" id="KAF4423793.1"/>
    </source>
</evidence>
<organism evidence="1 2">
    <name type="scientific">Fusarium acutatum</name>
    <dbReference type="NCBI Taxonomy" id="78861"/>
    <lineage>
        <taxon>Eukaryota</taxon>
        <taxon>Fungi</taxon>
        <taxon>Dikarya</taxon>
        <taxon>Ascomycota</taxon>
        <taxon>Pezizomycotina</taxon>
        <taxon>Sordariomycetes</taxon>
        <taxon>Hypocreomycetidae</taxon>
        <taxon>Hypocreales</taxon>
        <taxon>Nectriaceae</taxon>
        <taxon>Fusarium</taxon>
        <taxon>Fusarium fujikuroi species complex</taxon>
    </lineage>
</organism>
<comment type="caution">
    <text evidence="1">The sequence shown here is derived from an EMBL/GenBank/DDBJ whole genome shotgun (WGS) entry which is preliminary data.</text>
</comment>
<accession>A0A8H4JFU5</accession>
<sequence length="185" mass="21339">MSSIQNAGNDPTPSAPATGICGLLRGFSKRRPESRHGTTAWEMQMRSWTPPDEGECKSWSLEELQLEYEILRRKYKEADQFYLDKAKIIERKVTVHSENMANQCREWVHDCKKTLQSLEGDRKLIINKKNVKAVITQACKDPTQANVNLAMKEIDDADKRIRTLQSEIRGYVDALRQWLDKEPGF</sequence>
<keyword evidence="2" id="KW-1185">Reference proteome</keyword>
<gene>
    <name evidence="1" type="ORF">FACUT_10404</name>
</gene>
<proteinExistence type="predicted"/>